<protein>
    <submittedName>
        <fullName evidence="1">Uncharacterized protein</fullName>
    </submittedName>
</protein>
<dbReference type="EMBL" id="FXZK01000023">
    <property type="protein sequence ID" value="SMY10269.1"/>
    <property type="molecule type" value="Genomic_DNA"/>
</dbReference>
<dbReference type="OrthoDB" id="6064710at2"/>
<name>A0A238LKQ6_9RHOB</name>
<sequence length="176" mass="19501">MSVSTISLTRLKDHVAAYDDTPRRTLALEHRTGIGSGFHGKWYRSQREHLLGWLVVQEAQARKKGEDPATVDARGMWGRLKCSPLMFWLAESAGVAPDLLDDAELAAVEAALINPTDGDPHGKLMRQVLPWEVVSQAVHSGPDDHEPGSGTIAARQAFDRLTDKVHTYRGLREWAQ</sequence>
<organism evidence="1 2">
    <name type="scientific">Flavimaricola marinus</name>
    <dbReference type="NCBI Taxonomy" id="1819565"/>
    <lineage>
        <taxon>Bacteria</taxon>
        <taxon>Pseudomonadati</taxon>
        <taxon>Pseudomonadota</taxon>
        <taxon>Alphaproteobacteria</taxon>
        <taxon>Rhodobacterales</taxon>
        <taxon>Paracoccaceae</taxon>
        <taxon>Flavimaricola</taxon>
    </lineage>
</organism>
<dbReference type="RefSeq" id="WP_093994412.1">
    <property type="nucleotide sequence ID" value="NZ_FXZK01000023.1"/>
</dbReference>
<evidence type="ECO:0000313" key="1">
    <source>
        <dbReference type="EMBL" id="SMY10269.1"/>
    </source>
</evidence>
<keyword evidence="2" id="KW-1185">Reference proteome</keyword>
<dbReference type="AlphaFoldDB" id="A0A238LKQ6"/>
<gene>
    <name evidence="1" type="ORF">LOM8899_04444</name>
</gene>
<proteinExistence type="predicted"/>
<accession>A0A238LKQ6</accession>
<dbReference type="Proteomes" id="UP000201613">
    <property type="component" value="Unassembled WGS sequence"/>
</dbReference>
<evidence type="ECO:0000313" key="2">
    <source>
        <dbReference type="Proteomes" id="UP000201613"/>
    </source>
</evidence>
<reference evidence="1 2" key="1">
    <citation type="submission" date="2017-05" db="EMBL/GenBank/DDBJ databases">
        <authorList>
            <person name="Song R."/>
            <person name="Chenine A.L."/>
            <person name="Ruprecht R.M."/>
        </authorList>
    </citation>
    <scope>NUCLEOTIDE SEQUENCE [LARGE SCALE GENOMIC DNA]</scope>
    <source>
        <strain evidence="1 2">CECT 8899</strain>
    </source>
</reference>